<protein>
    <recommendedName>
        <fullName evidence="3">Serine-threonine/tyrosine-protein kinase catalytic domain-containing protein</fullName>
    </recommendedName>
</protein>
<reference evidence="2" key="2">
    <citation type="journal article" date="2017" name="J. Anim. Genet.">
        <title>Multiple reference genome sequences of hot pepper reveal the massive evolution of plant disease resistance genes by retroduplication.</title>
        <authorList>
            <person name="Kim S."/>
            <person name="Park J."/>
            <person name="Yeom S.-I."/>
            <person name="Kim Y.-M."/>
            <person name="Seo E."/>
            <person name="Kim K.-T."/>
            <person name="Kim M.-S."/>
            <person name="Lee J.M."/>
            <person name="Cheong K."/>
            <person name="Shin H.-S."/>
            <person name="Kim S.-B."/>
            <person name="Han K."/>
            <person name="Lee J."/>
            <person name="Park M."/>
            <person name="Lee H.-A."/>
            <person name="Lee H.-Y."/>
            <person name="Lee Y."/>
            <person name="Oh S."/>
            <person name="Lee J.H."/>
            <person name="Choi E."/>
            <person name="Choi E."/>
            <person name="Lee S.E."/>
            <person name="Jeon J."/>
            <person name="Kim H."/>
            <person name="Choi G."/>
            <person name="Song H."/>
            <person name="Lee J."/>
            <person name="Lee S.-C."/>
            <person name="Kwon J.-K."/>
            <person name="Lee H.-Y."/>
            <person name="Koo N."/>
            <person name="Hong Y."/>
            <person name="Kim R.W."/>
            <person name="Kang W.-H."/>
            <person name="Huh J.H."/>
            <person name="Kang B.-C."/>
            <person name="Yang T.-J."/>
            <person name="Lee Y.-H."/>
            <person name="Bennetzen J.L."/>
            <person name="Choi D."/>
        </authorList>
    </citation>
    <scope>NUCLEOTIDE SEQUENCE [LARGE SCALE GENOMIC DNA]</scope>
    <source>
        <strain evidence="2">cv. PBC81</strain>
    </source>
</reference>
<dbReference type="OrthoDB" id="1223508at2759"/>
<dbReference type="InterPro" id="IPR050823">
    <property type="entry name" value="Plant_Ser_Thr_Prot_Kinase"/>
</dbReference>
<sequence>MTNSQSNAICSNEVQNCYLGHQNGCFNLSCMRKKCPVKDDLRSDEDCPVKNDLSSDDEDCPVGNDLLDLTSEDLCHFTRQFSPENLIGVTHLGKLYRGKMPVDSDATKDVAVKILGHDERLFKYIGDDKLQRLEITELLHLATLMDPFLGAAEFSSFVSIKCITSELVLLSFLDEMVWWTECYPGTYAGLQVPSGIVKERTSWFTVRSDVLVFGVFLLNFISKRVVEQRRMPTKTTPDHDLDTWALKQFKFGRSLVHQSLEGDPGFYPLNGYVIAELAIQCVESEPEEWPNMKEVGEPLEDLRVV</sequence>
<dbReference type="PANTHER" id="PTHR45621">
    <property type="entry name" value="OS01G0588500 PROTEIN-RELATED"/>
    <property type="match status" value="1"/>
</dbReference>
<reference evidence="1 2" key="1">
    <citation type="journal article" date="2017" name="Genome Biol.">
        <title>New reference genome sequences of hot pepper reveal the massive evolution of plant disease-resistance genes by retroduplication.</title>
        <authorList>
            <person name="Kim S."/>
            <person name="Park J."/>
            <person name="Yeom S.I."/>
            <person name="Kim Y.M."/>
            <person name="Seo E."/>
            <person name="Kim K.T."/>
            <person name="Kim M.S."/>
            <person name="Lee J.M."/>
            <person name="Cheong K."/>
            <person name="Shin H.S."/>
            <person name="Kim S.B."/>
            <person name="Han K."/>
            <person name="Lee J."/>
            <person name="Park M."/>
            <person name="Lee H.A."/>
            <person name="Lee H.Y."/>
            <person name="Lee Y."/>
            <person name="Oh S."/>
            <person name="Lee J.H."/>
            <person name="Choi E."/>
            <person name="Choi E."/>
            <person name="Lee S.E."/>
            <person name="Jeon J."/>
            <person name="Kim H."/>
            <person name="Choi G."/>
            <person name="Song H."/>
            <person name="Lee J."/>
            <person name="Lee S.C."/>
            <person name="Kwon J.K."/>
            <person name="Lee H.Y."/>
            <person name="Koo N."/>
            <person name="Hong Y."/>
            <person name="Kim R.W."/>
            <person name="Kang W.H."/>
            <person name="Huh J.H."/>
            <person name="Kang B.C."/>
            <person name="Yang T.J."/>
            <person name="Lee Y.H."/>
            <person name="Bennetzen J.L."/>
            <person name="Choi D."/>
        </authorList>
    </citation>
    <scope>NUCLEOTIDE SEQUENCE [LARGE SCALE GENOMIC DNA]</scope>
    <source>
        <strain evidence="2">cv. PBC81</strain>
    </source>
</reference>
<dbReference type="Gene3D" id="3.30.200.20">
    <property type="entry name" value="Phosphorylase Kinase, domain 1"/>
    <property type="match status" value="1"/>
</dbReference>
<organism evidence="1 2">
    <name type="scientific">Capsicum baccatum</name>
    <name type="common">Peruvian pepper</name>
    <dbReference type="NCBI Taxonomy" id="33114"/>
    <lineage>
        <taxon>Eukaryota</taxon>
        <taxon>Viridiplantae</taxon>
        <taxon>Streptophyta</taxon>
        <taxon>Embryophyta</taxon>
        <taxon>Tracheophyta</taxon>
        <taxon>Spermatophyta</taxon>
        <taxon>Magnoliopsida</taxon>
        <taxon>eudicotyledons</taxon>
        <taxon>Gunneridae</taxon>
        <taxon>Pentapetalae</taxon>
        <taxon>asterids</taxon>
        <taxon>lamiids</taxon>
        <taxon>Solanales</taxon>
        <taxon>Solanaceae</taxon>
        <taxon>Solanoideae</taxon>
        <taxon>Capsiceae</taxon>
        <taxon>Capsicum</taxon>
    </lineage>
</organism>
<gene>
    <name evidence="1" type="ORF">CQW23_20523</name>
</gene>
<accession>A0A2G2W900</accession>
<name>A0A2G2W900_CAPBA</name>
<dbReference type="EMBL" id="MLFT02000008">
    <property type="protein sequence ID" value="PHT41669.1"/>
    <property type="molecule type" value="Genomic_DNA"/>
</dbReference>
<dbReference type="AlphaFoldDB" id="A0A2G2W900"/>
<evidence type="ECO:0008006" key="3">
    <source>
        <dbReference type="Google" id="ProtNLM"/>
    </source>
</evidence>
<evidence type="ECO:0000313" key="1">
    <source>
        <dbReference type="EMBL" id="PHT41669.1"/>
    </source>
</evidence>
<comment type="caution">
    <text evidence="1">The sequence shown here is derived from an EMBL/GenBank/DDBJ whole genome shotgun (WGS) entry which is preliminary data.</text>
</comment>
<keyword evidence="2" id="KW-1185">Reference proteome</keyword>
<dbReference type="Proteomes" id="UP000224567">
    <property type="component" value="Unassembled WGS sequence"/>
</dbReference>
<proteinExistence type="predicted"/>
<evidence type="ECO:0000313" key="2">
    <source>
        <dbReference type="Proteomes" id="UP000224567"/>
    </source>
</evidence>